<evidence type="ECO:0000256" key="1">
    <source>
        <dbReference type="ARBA" id="ARBA00009986"/>
    </source>
</evidence>
<dbReference type="InterPro" id="IPR029510">
    <property type="entry name" value="Ald_DH_CS_GLU"/>
</dbReference>
<dbReference type="PROSITE" id="PS00070">
    <property type="entry name" value="ALDEHYDE_DEHYDR_CYS"/>
    <property type="match status" value="1"/>
</dbReference>
<feature type="domain" description="Aldehyde dehydrogenase" evidence="5">
    <location>
        <begin position="99"/>
        <end position="559"/>
    </location>
</feature>
<dbReference type="GO" id="GO:0016620">
    <property type="term" value="F:oxidoreductase activity, acting on the aldehyde or oxo group of donors, NAD or NADP as acceptor"/>
    <property type="evidence" value="ECO:0007669"/>
    <property type="project" value="InterPro"/>
</dbReference>
<feature type="active site" evidence="3">
    <location>
        <position position="334"/>
    </location>
</feature>
<evidence type="ECO:0000313" key="6">
    <source>
        <dbReference type="EMBL" id="CAE0142928.1"/>
    </source>
</evidence>
<organism evidence="6">
    <name type="scientific">Prasinoderma singulare</name>
    <dbReference type="NCBI Taxonomy" id="676789"/>
    <lineage>
        <taxon>Eukaryota</taxon>
        <taxon>Viridiplantae</taxon>
        <taxon>Prasinodermophyta</taxon>
        <taxon>Prasinodermophyceae</taxon>
        <taxon>Prasinodermales</taxon>
        <taxon>Prasinodermaceae</taxon>
        <taxon>Prasinoderma</taxon>
    </lineage>
</organism>
<accession>A0A7S3BU70</accession>
<dbReference type="InterPro" id="IPR016162">
    <property type="entry name" value="Ald_DH_N"/>
</dbReference>
<dbReference type="EMBL" id="HBHY01014187">
    <property type="protein sequence ID" value="CAE0142928.1"/>
    <property type="molecule type" value="Transcribed_RNA"/>
</dbReference>
<sequence>MDKLAPMAAAAEEASAAAKALASALSALAAAAWSTLAALPLSHQLALALLAAVAHWLLRRALCESTHAPLLSVPAGELETADELSTERFSWEGYARPAGEIPCYDPATMRSLGTMKAMTRQEVQQRIARAREAQQQWAGSSFAQRRKLLRVLQRFIVANQATICRVAARDSGKPLVDAAFGEVLATCEKIAWLIDEGERWLRPESRSAGRMVFYKRAWVEWRPVGVMGAIVPWNYPFHNVFNPLVANLFAGNALVVKVSEHGSWSSQYYSRVIEAALEAAGAPKDLVQIVTGYGEAGEAVVTGGCDKVVFVGSTTVGRMVMKSAAQTLTPVVLELGGKDPFIVCDDADFVQVVPTALRGAFQSCGQNCAGAERFYVHERVHERFVREVVAIAGKLRQGPAVGSGTVDCGAMCMPQAAAGVHALVQDAVAKGAVCHVGGQLPEREGQFYPPTVLSNVDHTMRIMKEEVFGPVLPIVKVRSDEEAVALANDCDFGLGSNVFTESTSRGRRIAKQLNAGMSSVNDFCVTYMCQSLPFGGVKESGFDRFAGVEGLRGCCNIKSYAVDVLPFVKTYIPAPLQYPVSDASFAFCNGLCELFYGAGMLGKVGACVKLLRCIVTPKAFAPRAKAA</sequence>
<dbReference type="PANTHER" id="PTHR11699">
    <property type="entry name" value="ALDEHYDE DEHYDROGENASE-RELATED"/>
    <property type="match status" value="1"/>
</dbReference>
<name>A0A7S3BU70_9VIRI</name>
<evidence type="ECO:0000256" key="3">
    <source>
        <dbReference type="PROSITE-ProRule" id="PRU10007"/>
    </source>
</evidence>
<dbReference type="InterPro" id="IPR016163">
    <property type="entry name" value="Ald_DH_C"/>
</dbReference>
<evidence type="ECO:0000256" key="2">
    <source>
        <dbReference type="ARBA" id="ARBA00023002"/>
    </source>
</evidence>
<dbReference type="InterPro" id="IPR016160">
    <property type="entry name" value="Ald_DH_CS_CYS"/>
</dbReference>
<dbReference type="FunFam" id="3.40.309.10:FF:000009">
    <property type="entry name" value="Aldehyde dehydrogenase A"/>
    <property type="match status" value="1"/>
</dbReference>
<protein>
    <recommendedName>
        <fullName evidence="5">Aldehyde dehydrogenase domain-containing protein</fullName>
    </recommendedName>
</protein>
<comment type="similarity">
    <text evidence="1 4">Belongs to the aldehyde dehydrogenase family.</text>
</comment>
<proteinExistence type="inferred from homology"/>
<dbReference type="Gene3D" id="3.40.605.10">
    <property type="entry name" value="Aldehyde Dehydrogenase, Chain A, domain 1"/>
    <property type="match status" value="1"/>
</dbReference>
<dbReference type="AlphaFoldDB" id="A0A7S3BU70"/>
<dbReference type="PROSITE" id="PS00687">
    <property type="entry name" value="ALDEHYDE_DEHYDR_GLU"/>
    <property type="match status" value="1"/>
</dbReference>
<dbReference type="Pfam" id="PF00171">
    <property type="entry name" value="Aldedh"/>
    <property type="match status" value="1"/>
</dbReference>
<evidence type="ECO:0000256" key="4">
    <source>
        <dbReference type="RuleBase" id="RU003345"/>
    </source>
</evidence>
<dbReference type="InterPro" id="IPR016161">
    <property type="entry name" value="Ald_DH/histidinol_DH"/>
</dbReference>
<dbReference type="InterPro" id="IPR015590">
    <property type="entry name" value="Aldehyde_DH_dom"/>
</dbReference>
<reference evidence="6" key="1">
    <citation type="submission" date="2021-01" db="EMBL/GenBank/DDBJ databases">
        <authorList>
            <person name="Corre E."/>
            <person name="Pelletier E."/>
            <person name="Niang G."/>
            <person name="Scheremetjew M."/>
            <person name="Finn R."/>
            <person name="Kale V."/>
            <person name="Holt S."/>
            <person name="Cochrane G."/>
            <person name="Meng A."/>
            <person name="Brown T."/>
            <person name="Cohen L."/>
        </authorList>
    </citation>
    <scope>NUCLEOTIDE SEQUENCE</scope>
    <source>
        <strain evidence="6">RCC927</strain>
    </source>
</reference>
<dbReference type="SUPFAM" id="SSF53720">
    <property type="entry name" value="ALDH-like"/>
    <property type="match status" value="1"/>
</dbReference>
<gene>
    <name evidence="6" type="ORF">PSIN1315_LOCUS9105</name>
</gene>
<dbReference type="Gene3D" id="3.40.309.10">
    <property type="entry name" value="Aldehyde Dehydrogenase, Chain A, domain 2"/>
    <property type="match status" value="1"/>
</dbReference>
<evidence type="ECO:0000259" key="5">
    <source>
        <dbReference type="Pfam" id="PF00171"/>
    </source>
</evidence>
<keyword evidence="2 4" id="KW-0560">Oxidoreductase</keyword>